<dbReference type="InterPro" id="IPR036271">
    <property type="entry name" value="Tet_transcr_reg_TetR-rel_C_sf"/>
</dbReference>
<dbReference type="EMBL" id="JBHMCG010000097">
    <property type="protein sequence ID" value="MFB9574697.1"/>
    <property type="molecule type" value="Genomic_DNA"/>
</dbReference>
<protein>
    <submittedName>
        <fullName evidence="6">ScbR family autoregulator-binding transcription factor</fullName>
    </submittedName>
</protein>
<dbReference type="InterPro" id="IPR023772">
    <property type="entry name" value="DNA-bd_HTH_TetR-type_CS"/>
</dbReference>
<dbReference type="PROSITE" id="PS01081">
    <property type="entry name" value="HTH_TETR_1"/>
    <property type="match status" value="1"/>
</dbReference>
<dbReference type="Pfam" id="PF00440">
    <property type="entry name" value="TetR_N"/>
    <property type="match status" value="1"/>
</dbReference>
<keyword evidence="2 4" id="KW-0238">DNA-binding</keyword>
<gene>
    <name evidence="6" type="ORF">ACFFTL_20990</name>
</gene>
<evidence type="ECO:0000313" key="7">
    <source>
        <dbReference type="Proteomes" id="UP001589710"/>
    </source>
</evidence>
<dbReference type="Proteomes" id="UP001589710">
    <property type="component" value="Unassembled WGS sequence"/>
</dbReference>
<accession>A0ABV5RA64</accession>
<dbReference type="PANTHER" id="PTHR30055:SF234">
    <property type="entry name" value="HTH-TYPE TRANSCRIPTIONAL REGULATOR BETI"/>
    <property type="match status" value="1"/>
</dbReference>
<name>A0ABV5RA64_9ACTN</name>
<evidence type="ECO:0000256" key="3">
    <source>
        <dbReference type="ARBA" id="ARBA00023163"/>
    </source>
</evidence>
<sequence>MAQQARAIQTRQSILLAAATVFDERGYGSATISEILTRAGVTKGALYFHFSSKEELALGVMEAQLEVGVLPPQLTKLQELVDQGLVLAHRLRHEPLVRASVGLAMAQGGGELDRGLPFHSWIARLETLLTEAKQQGEVLSHVNPAEAAQLLAGAFSGIQEMSQVLCEREDLEQRISMLLRYVLPSIALPAVLAMLEITETRAERLLATVKEPDAPEAGSEEG</sequence>
<comment type="caution">
    <text evidence="6">The sequence shown here is derived from an EMBL/GenBank/DDBJ whole genome shotgun (WGS) entry which is preliminary data.</text>
</comment>
<evidence type="ECO:0000259" key="5">
    <source>
        <dbReference type="PROSITE" id="PS50977"/>
    </source>
</evidence>
<dbReference type="InterPro" id="IPR050109">
    <property type="entry name" value="HTH-type_TetR-like_transc_reg"/>
</dbReference>
<dbReference type="PANTHER" id="PTHR30055">
    <property type="entry name" value="HTH-TYPE TRANSCRIPTIONAL REGULATOR RUTR"/>
    <property type="match status" value="1"/>
</dbReference>
<feature type="DNA-binding region" description="H-T-H motif" evidence="4">
    <location>
        <begin position="31"/>
        <end position="50"/>
    </location>
</feature>
<dbReference type="NCBIfam" id="NF041196">
    <property type="entry name" value="ScbR_bind_reg"/>
    <property type="match status" value="1"/>
</dbReference>
<organism evidence="6 7">
    <name type="scientific">Streptomyces yanii</name>
    <dbReference type="NCBI Taxonomy" id="78510"/>
    <lineage>
        <taxon>Bacteria</taxon>
        <taxon>Bacillati</taxon>
        <taxon>Actinomycetota</taxon>
        <taxon>Actinomycetes</taxon>
        <taxon>Kitasatosporales</taxon>
        <taxon>Streptomycetaceae</taxon>
        <taxon>Streptomyces</taxon>
    </lineage>
</organism>
<dbReference type="PROSITE" id="PS50977">
    <property type="entry name" value="HTH_TETR_2"/>
    <property type="match status" value="1"/>
</dbReference>
<dbReference type="InterPro" id="IPR047923">
    <property type="entry name" value="ArpA-like"/>
</dbReference>
<dbReference type="Gene3D" id="1.10.357.10">
    <property type="entry name" value="Tetracycline Repressor, domain 2"/>
    <property type="match status" value="1"/>
</dbReference>
<evidence type="ECO:0000313" key="6">
    <source>
        <dbReference type="EMBL" id="MFB9574697.1"/>
    </source>
</evidence>
<evidence type="ECO:0000256" key="1">
    <source>
        <dbReference type="ARBA" id="ARBA00023015"/>
    </source>
</evidence>
<dbReference type="InterPro" id="IPR001647">
    <property type="entry name" value="HTH_TetR"/>
</dbReference>
<keyword evidence="1" id="KW-0805">Transcription regulation</keyword>
<dbReference type="PRINTS" id="PR00455">
    <property type="entry name" value="HTHTETR"/>
</dbReference>
<keyword evidence="3" id="KW-0804">Transcription</keyword>
<dbReference type="RefSeq" id="WP_345518147.1">
    <property type="nucleotide sequence ID" value="NZ_BAAAXD010000045.1"/>
</dbReference>
<evidence type="ECO:0000256" key="4">
    <source>
        <dbReference type="PROSITE-ProRule" id="PRU00335"/>
    </source>
</evidence>
<proteinExistence type="predicted"/>
<dbReference type="SUPFAM" id="SSF48498">
    <property type="entry name" value="Tetracyclin repressor-like, C-terminal domain"/>
    <property type="match status" value="1"/>
</dbReference>
<feature type="domain" description="HTH tetR-type" evidence="5">
    <location>
        <begin position="8"/>
        <end position="68"/>
    </location>
</feature>
<evidence type="ECO:0000256" key="2">
    <source>
        <dbReference type="ARBA" id="ARBA00023125"/>
    </source>
</evidence>
<keyword evidence="7" id="KW-1185">Reference proteome</keyword>
<dbReference type="SUPFAM" id="SSF46689">
    <property type="entry name" value="Homeodomain-like"/>
    <property type="match status" value="1"/>
</dbReference>
<reference evidence="6 7" key="1">
    <citation type="submission" date="2024-09" db="EMBL/GenBank/DDBJ databases">
        <authorList>
            <person name="Sun Q."/>
            <person name="Mori K."/>
        </authorList>
    </citation>
    <scope>NUCLEOTIDE SEQUENCE [LARGE SCALE GENOMIC DNA]</scope>
    <source>
        <strain evidence="6 7">JCM 3331</strain>
    </source>
</reference>
<dbReference type="InterPro" id="IPR009057">
    <property type="entry name" value="Homeodomain-like_sf"/>
</dbReference>